<proteinExistence type="predicted"/>
<dbReference type="PROSITE" id="PS50089">
    <property type="entry name" value="ZF_RING_2"/>
    <property type="match status" value="1"/>
</dbReference>
<dbReference type="PROSITE" id="PS50865">
    <property type="entry name" value="ZF_MYND_2"/>
    <property type="match status" value="1"/>
</dbReference>
<dbReference type="SUPFAM" id="SSF81901">
    <property type="entry name" value="HCP-like"/>
    <property type="match status" value="2"/>
</dbReference>
<evidence type="ECO:0000256" key="4">
    <source>
        <dbReference type="PROSITE-ProRule" id="PRU00134"/>
    </source>
</evidence>
<organism evidence="8 9">
    <name type="scientific">Skeletonema marinoi</name>
    <dbReference type="NCBI Taxonomy" id="267567"/>
    <lineage>
        <taxon>Eukaryota</taxon>
        <taxon>Sar</taxon>
        <taxon>Stramenopiles</taxon>
        <taxon>Ochrophyta</taxon>
        <taxon>Bacillariophyta</taxon>
        <taxon>Coscinodiscophyceae</taxon>
        <taxon>Thalassiosirophycidae</taxon>
        <taxon>Thalassiosirales</taxon>
        <taxon>Skeletonemataceae</taxon>
        <taxon>Skeletonema</taxon>
        <taxon>Skeletonema marinoi-dohrnii complex</taxon>
    </lineage>
</organism>
<evidence type="ECO:0000256" key="1">
    <source>
        <dbReference type="ARBA" id="ARBA00022723"/>
    </source>
</evidence>
<dbReference type="EMBL" id="JATAAI010000046">
    <property type="protein sequence ID" value="KAK1733606.1"/>
    <property type="molecule type" value="Genomic_DNA"/>
</dbReference>
<dbReference type="GO" id="GO:0008270">
    <property type="term" value="F:zinc ion binding"/>
    <property type="evidence" value="ECO:0007669"/>
    <property type="project" value="UniProtKB-KW"/>
</dbReference>
<dbReference type="SUPFAM" id="SSF144232">
    <property type="entry name" value="HIT/MYND zinc finger-like"/>
    <property type="match status" value="1"/>
</dbReference>
<evidence type="ECO:0000259" key="6">
    <source>
        <dbReference type="PROSITE" id="PS50089"/>
    </source>
</evidence>
<reference evidence="8" key="1">
    <citation type="submission" date="2023-06" db="EMBL/GenBank/DDBJ databases">
        <title>Survivors Of The Sea: Transcriptome response of Skeletonema marinoi to long-term dormancy.</title>
        <authorList>
            <person name="Pinder M.I.M."/>
            <person name="Kourtchenko O."/>
            <person name="Robertson E.K."/>
            <person name="Larsson T."/>
            <person name="Maumus F."/>
            <person name="Osuna-Cruz C.M."/>
            <person name="Vancaester E."/>
            <person name="Stenow R."/>
            <person name="Vandepoele K."/>
            <person name="Ploug H."/>
            <person name="Bruchert V."/>
            <person name="Godhe A."/>
            <person name="Topel M."/>
        </authorList>
    </citation>
    <scope>NUCLEOTIDE SEQUENCE</scope>
    <source>
        <strain evidence="8">R05AC</strain>
    </source>
</reference>
<protein>
    <submittedName>
        <fullName evidence="8">Sel1-like repeat family protein</fullName>
    </submittedName>
</protein>
<evidence type="ECO:0000256" key="2">
    <source>
        <dbReference type="ARBA" id="ARBA00022771"/>
    </source>
</evidence>
<dbReference type="PANTHER" id="PTHR45011">
    <property type="entry name" value="DAP3-BINDING CELL DEATH ENHANCER 1"/>
    <property type="match status" value="1"/>
</dbReference>
<dbReference type="Pfam" id="PF01753">
    <property type="entry name" value="zf-MYND"/>
    <property type="match status" value="1"/>
</dbReference>
<dbReference type="AlphaFoldDB" id="A0AAD8XUJ0"/>
<dbReference type="Proteomes" id="UP001224775">
    <property type="component" value="Unassembled WGS sequence"/>
</dbReference>
<sequence length="474" mass="52810">MMSSVVEDSDQNNIMMCCAACGTAEADDIKLMRCTACKSVRYCSVKCQKEHRRQHKKECKKRAAELHDEILFKQPDSTHLGDCPICFIPLSLDLDKSIMMSCCSKVICKGCQYANNLRIEDERIQHSCPFCRKPTVEIDEECDKLNMKRIEVNDPAAMSQKGSEQFKKGDHQSAFQYFTKASGLGDVEAHFKLSYLYSKGHGVEKDKGKYLHHMEQAAIGGHPFARFSLACSEGGNGRHDRGVKHLTIAANLGHDKSLDSLKKLFSNGLLSKEDFAAALRGHQAAIDAMKSPQRKAAEIAGLELTSTDEGFDKQFYKQRMNRLLANDPVAMCQEGSEQYKKGDHQSALEYFTKAAELGEMEAHCKLAGMYYVGQGVEKDRGKQLHHWEEAAIGGHPKARYFLGCDEEESGNIERAVKHWIIAAAQGSDDSIQLLLEKFRSGFVSKEDLAAALRAHQAALLLLVSNFLLSLTLTD</sequence>
<dbReference type="SMART" id="SM00028">
    <property type="entry name" value="TPR"/>
    <property type="match status" value="3"/>
</dbReference>
<keyword evidence="2 4" id="KW-0863">Zinc-finger</keyword>
<evidence type="ECO:0000313" key="8">
    <source>
        <dbReference type="EMBL" id="KAK1733606.1"/>
    </source>
</evidence>
<dbReference type="Gene3D" id="1.25.40.10">
    <property type="entry name" value="Tetratricopeptide repeat domain"/>
    <property type="match status" value="2"/>
</dbReference>
<dbReference type="PROSITE" id="PS50005">
    <property type="entry name" value="TPR"/>
    <property type="match status" value="1"/>
</dbReference>
<dbReference type="InterPro" id="IPR001841">
    <property type="entry name" value="Znf_RING"/>
</dbReference>
<feature type="domain" description="MYND-type" evidence="7">
    <location>
        <begin position="18"/>
        <end position="59"/>
    </location>
</feature>
<dbReference type="InterPro" id="IPR052748">
    <property type="entry name" value="ISR_Activator"/>
</dbReference>
<gene>
    <name evidence="8" type="ORF">QTG54_015649</name>
</gene>
<dbReference type="InterPro" id="IPR011990">
    <property type="entry name" value="TPR-like_helical_dom_sf"/>
</dbReference>
<evidence type="ECO:0000259" key="7">
    <source>
        <dbReference type="PROSITE" id="PS50865"/>
    </source>
</evidence>
<evidence type="ECO:0000256" key="5">
    <source>
        <dbReference type="PROSITE-ProRule" id="PRU00339"/>
    </source>
</evidence>
<evidence type="ECO:0000256" key="3">
    <source>
        <dbReference type="ARBA" id="ARBA00022833"/>
    </source>
</evidence>
<dbReference type="InterPro" id="IPR006597">
    <property type="entry name" value="Sel1-like"/>
</dbReference>
<dbReference type="Pfam" id="PF08238">
    <property type="entry name" value="Sel1"/>
    <property type="match status" value="5"/>
</dbReference>
<feature type="repeat" description="TPR" evidence="5">
    <location>
        <begin position="328"/>
        <end position="361"/>
    </location>
</feature>
<dbReference type="PANTHER" id="PTHR45011:SF1">
    <property type="entry name" value="DAP3-BINDING CELL DEATH ENHANCER 1"/>
    <property type="match status" value="1"/>
</dbReference>
<name>A0AAD8XUJ0_9STRA</name>
<comment type="caution">
    <text evidence="8">The sequence shown here is derived from an EMBL/GenBank/DDBJ whole genome shotgun (WGS) entry which is preliminary data.</text>
</comment>
<keyword evidence="5" id="KW-0802">TPR repeat</keyword>
<dbReference type="Gene3D" id="6.10.140.2220">
    <property type="match status" value="1"/>
</dbReference>
<feature type="domain" description="RING-type" evidence="6">
    <location>
        <begin position="83"/>
        <end position="132"/>
    </location>
</feature>
<evidence type="ECO:0000313" key="9">
    <source>
        <dbReference type="Proteomes" id="UP001224775"/>
    </source>
</evidence>
<keyword evidence="3" id="KW-0862">Zinc</keyword>
<dbReference type="SMART" id="SM00671">
    <property type="entry name" value="SEL1"/>
    <property type="match status" value="5"/>
</dbReference>
<dbReference type="InterPro" id="IPR019734">
    <property type="entry name" value="TPR_rpt"/>
</dbReference>
<accession>A0AAD8XUJ0</accession>
<keyword evidence="9" id="KW-1185">Reference proteome</keyword>
<dbReference type="InterPro" id="IPR002893">
    <property type="entry name" value="Znf_MYND"/>
</dbReference>
<keyword evidence="1" id="KW-0479">Metal-binding</keyword>